<dbReference type="EMBL" id="JBBKZT010000017">
    <property type="protein sequence ID" value="MEJ8850819.1"/>
    <property type="molecule type" value="Genomic_DNA"/>
</dbReference>
<keyword evidence="2" id="KW-1185">Reference proteome</keyword>
<organism evidence="1 2">
    <name type="scientific">Variovorax rhizosphaerae</name>
    <dbReference type="NCBI Taxonomy" id="1836200"/>
    <lineage>
        <taxon>Bacteria</taxon>
        <taxon>Pseudomonadati</taxon>
        <taxon>Pseudomonadota</taxon>
        <taxon>Betaproteobacteria</taxon>
        <taxon>Burkholderiales</taxon>
        <taxon>Comamonadaceae</taxon>
        <taxon>Variovorax</taxon>
    </lineage>
</organism>
<gene>
    <name evidence="1" type="ORF">WKW82_29555</name>
</gene>
<sequence>MILFLDFDGVLHPVHDGEFAGPPVFCHLPRLERLLREFPRVDVVITSKWREHLSLEILREFFSEDIRPRVVGMTPLTQPNSLGYMQARREEAVIAWLQEHGMHEGHWVALDADDWQFPNHRDRLVACIPQVGFDDQTEASLRAHFERWRKS</sequence>
<evidence type="ECO:0000313" key="2">
    <source>
        <dbReference type="Proteomes" id="UP001385892"/>
    </source>
</evidence>
<accession>A0ABU8WV88</accession>
<proteinExistence type="predicted"/>
<dbReference type="Proteomes" id="UP001385892">
    <property type="component" value="Unassembled WGS sequence"/>
</dbReference>
<reference evidence="1 2" key="1">
    <citation type="submission" date="2024-03" db="EMBL/GenBank/DDBJ databases">
        <title>Novel species of the genus Variovorax.</title>
        <authorList>
            <person name="Liu Q."/>
            <person name="Xin Y.-H."/>
        </authorList>
    </citation>
    <scope>NUCLEOTIDE SEQUENCE [LARGE SCALE GENOMIC DNA]</scope>
    <source>
        <strain evidence="1 2">KACC 18900</strain>
    </source>
</reference>
<comment type="caution">
    <text evidence="1">The sequence shown here is derived from an EMBL/GenBank/DDBJ whole genome shotgun (WGS) entry which is preliminary data.</text>
</comment>
<dbReference type="Pfam" id="PF18143">
    <property type="entry name" value="HAD_SAK_2"/>
    <property type="match status" value="1"/>
</dbReference>
<name>A0ABU8WV88_9BURK</name>
<evidence type="ECO:0000313" key="1">
    <source>
        <dbReference type="EMBL" id="MEJ8850819.1"/>
    </source>
</evidence>
<protein>
    <submittedName>
        <fullName evidence="1">HAD domain-containing protein</fullName>
    </submittedName>
</protein>
<dbReference type="RefSeq" id="WP_340346276.1">
    <property type="nucleotide sequence ID" value="NZ_JBBKZT010000017.1"/>
</dbReference>